<sequence>MISKLFEFIKSLNFNKIESINHLKSIKPFPKECNRKGSTILICPTSLISYQELTSKLQTQITLIPLISSSTPYRIKVPYQLSKDMTKSIEWSTNIWPLELNKPKPKTAEEINEPMFNKLWSPFEIQWILTQFLSVLNSAYESFKNDQELGVGVLVTNQSLESIQKEGDIEPNLSNAIDKRNSSCNPLSHSFLNLITNVSIQDQTNSRPFIKKETQRVRIEEEVEEERPYLLTNLVVFGTHEPCLCCSMALLHSRIHHLFYLLPVHGSGGCGSLWNFNNLNGLNHKFFVWKLKLNFNIPLIEFDP</sequence>
<dbReference type="Gene3D" id="3.40.140.10">
    <property type="entry name" value="Cytidine Deaminase, domain 2"/>
    <property type="match status" value="1"/>
</dbReference>
<dbReference type="OrthoDB" id="3180714at2759"/>
<evidence type="ECO:0008006" key="3">
    <source>
        <dbReference type="Google" id="ProtNLM"/>
    </source>
</evidence>
<accession>F4S5E6</accession>
<dbReference type="STRING" id="747676.F4S5E6"/>
<dbReference type="GeneID" id="18924566"/>
<evidence type="ECO:0000313" key="2">
    <source>
        <dbReference type="Proteomes" id="UP000001072"/>
    </source>
</evidence>
<dbReference type="GO" id="GO:0003824">
    <property type="term" value="F:catalytic activity"/>
    <property type="evidence" value="ECO:0007669"/>
    <property type="project" value="InterPro"/>
</dbReference>
<dbReference type="AlphaFoldDB" id="F4S5E6"/>
<dbReference type="KEGG" id="mlr:MELLADRAFT_112106"/>
<dbReference type="InterPro" id="IPR016193">
    <property type="entry name" value="Cytidine_deaminase-like"/>
</dbReference>
<dbReference type="Proteomes" id="UP000001072">
    <property type="component" value="Unassembled WGS sequence"/>
</dbReference>
<dbReference type="FunCoup" id="F4S5E6">
    <property type="interactions" value="349"/>
</dbReference>
<reference evidence="2" key="1">
    <citation type="journal article" date="2011" name="Proc. Natl. Acad. Sci. U.S.A.">
        <title>Obligate biotrophy features unraveled by the genomic analysis of rust fungi.</title>
        <authorList>
            <person name="Duplessis S."/>
            <person name="Cuomo C.A."/>
            <person name="Lin Y.-C."/>
            <person name="Aerts A."/>
            <person name="Tisserant E."/>
            <person name="Veneault-Fourrey C."/>
            <person name="Joly D.L."/>
            <person name="Hacquard S."/>
            <person name="Amselem J."/>
            <person name="Cantarel B.L."/>
            <person name="Chiu R."/>
            <person name="Coutinho P.M."/>
            <person name="Feau N."/>
            <person name="Field M."/>
            <person name="Frey P."/>
            <person name="Gelhaye E."/>
            <person name="Goldberg J."/>
            <person name="Grabherr M.G."/>
            <person name="Kodira C.D."/>
            <person name="Kohler A."/>
            <person name="Kuees U."/>
            <person name="Lindquist E.A."/>
            <person name="Lucas S.M."/>
            <person name="Mago R."/>
            <person name="Mauceli E."/>
            <person name="Morin E."/>
            <person name="Murat C."/>
            <person name="Pangilinan J.L."/>
            <person name="Park R."/>
            <person name="Pearson M."/>
            <person name="Quesneville H."/>
            <person name="Rouhier N."/>
            <person name="Sakthikumar S."/>
            <person name="Salamov A.A."/>
            <person name="Schmutz J."/>
            <person name="Selles B."/>
            <person name="Shapiro H."/>
            <person name="Tanguay P."/>
            <person name="Tuskan G.A."/>
            <person name="Henrissat B."/>
            <person name="Van de Peer Y."/>
            <person name="Rouze P."/>
            <person name="Ellis J.G."/>
            <person name="Dodds P.N."/>
            <person name="Schein J.E."/>
            <person name="Zhong S."/>
            <person name="Hamelin R.C."/>
            <person name="Grigoriev I.V."/>
            <person name="Szabo L.J."/>
            <person name="Martin F."/>
        </authorList>
    </citation>
    <scope>NUCLEOTIDE SEQUENCE [LARGE SCALE GENOMIC DNA]</scope>
    <source>
        <strain evidence="2">98AG31 / pathotype 3-4-7</strain>
    </source>
</reference>
<proteinExistence type="predicted"/>
<dbReference type="VEuPathDB" id="FungiDB:MELLADRAFT_112106"/>
<evidence type="ECO:0000313" key="1">
    <source>
        <dbReference type="EMBL" id="EGG00155.1"/>
    </source>
</evidence>
<dbReference type="HOGENOM" id="CLU_013817_0_0_1"/>
<organism evidence="2">
    <name type="scientific">Melampsora larici-populina (strain 98AG31 / pathotype 3-4-7)</name>
    <name type="common">Poplar leaf rust fungus</name>
    <dbReference type="NCBI Taxonomy" id="747676"/>
    <lineage>
        <taxon>Eukaryota</taxon>
        <taxon>Fungi</taxon>
        <taxon>Dikarya</taxon>
        <taxon>Basidiomycota</taxon>
        <taxon>Pucciniomycotina</taxon>
        <taxon>Pucciniomycetes</taxon>
        <taxon>Pucciniales</taxon>
        <taxon>Melampsoraceae</taxon>
        <taxon>Melampsora</taxon>
    </lineage>
</organism>
<name>F4S5E6_MELLP</name>
<dbReference type="EMBL" id="GL883150">
    <property type="protein sequence ID" value="EGG00155.1"/>
    <property type="molecule type" value="Genomic_DNA"/>
</dbReference>
<dbReference type="GO" id="GO:0006139">
    <property type="term" value="P:nucleobase-containing compound metabolic process"/>
    <property type="evidence" value="ECO:0007669"/>
    <property type="project" value="UniProtKB-ARBA"/>
</dbReference>
<dbReference type="eggNOG" id="KOG2771">
    <property type="taxonomic scope" value="Eukaryota"/>
</dbReference>
<dbReference type="RefSeq" id="XP_007416558.1">
    <property type="nucleotide sequence ID" value="XM_007416496.1"/>
</dbReference>
<gene>
    <name evidence="1" type="ORF">MELLADRAFT_112106</name>
</gene>
<dbReference type="InParanoid" id="F4S5E6"/>
<keyword evidence="2" id="KW-1185">Reference proteome</keyword>
<dbReference type="SUPFAM" id="SSF53927">
    <property type="entry name" value="Cytidine deaminase-like"/>
    <property type="match status" value="1"/>
</dbReference>
<protein>
    <recommendedName>
        <fullName evidence="3">CMP/dCMP-type deaminase domain-containing protein</fullName>
    </recommendedName>
</protein>